<accession>A0A485M2S8</accession>
<proteinExistence type="predicted"/>
<gene>
    <name evidence="1" type="ORF">SCFA_2100008</name>
</gene>
<sequence>MCENGFAENGVTMVAERKDRADGMVEIINYATRTIIEGFDFSGRVRPHQVALHGNVLQVTGQQRLLTFIHPSYTYSSDAVELRGIWF</sequence>
<protein>
    <submittedName>
        <fullName evidence="1">Uncharacterized protein</fullName>
    </submittedName>
</protein>
<name>A0A485M2S8_9ZZZZ</name>
<reference evidence="1" key="1">
    <citation type="submission" date="2019-03" db="EMBL/GenBank/DDBJ databases">
        <authorList>
            <person name="Hao L."/>
        </authorList>
    </citation>
    <scope>NUCLEOTIDE SEQUENCE</scope>
</reference>
<dbReference type="EMBL" id="CAADRN010000125">
    <property type="protein sequence ID" value="VFU13271.1"/>
    <property type="molecule type" value="Genomic_DNA"/>
</dbReference>
<evidence type="ECO:0000313" key="1">
    <source>
        <dbReference type="EMBL" id="VFU13271.1"/>
    </source>
</evidence>
<organism evidence="1">
    <name type="scientific">anaerobic digester metagenome</name>
    <dbReference type="NCBI Taxonomy" id="1263854"/>
    <lineage>
        <taxon>unclassified sequences</taxon>
        <taxon>metagenomes</taxon>
        <taxon>ecological metagenomes</taxon>
    </lineage>
</organism>
<dbReference type="AlphaFoldDB" id="A0A485M2S8"/>